<dbReference type="SUPFAM" id="SSF69635">
    <property type="entry name" value="Type III secretory system chaperone-like"/>
    <property type="match status" value="1"/>
</dbReference>
<sequence>MNFSRFIDELNARLSGAAQTAGQSAQLLTLTLPASGIEITLESLHDGQVCAVSGLICRYPPDAQRLALFDRLMQAHAYGVVTDGAYFAASAQAGKVVLAKVLPLEGLSFDQILALLETFAGHYQAWRVAYDAGQLTGESASPAAAPIPAPVFNMA</sequence>
<dbReference type="Gene3D" id="3.30.1460.10">
    <property type="match status" value="1"/>
</dbReference>
<evidence type="ECO:0000313" key="1">
    <source>
        <dbReference type="EMBL" id="SAI56916.1"/>
    </source>
</evidence>
<dbReference type="RefSeq" id="WP_066420169.1">
    <property type="nucleotide sequence ID" value="NZ_FKBS01000029.1"/>
</dbReference>
<gene>
    <name evidence="1" type="ORF">SAMEA1982600_04836</name>
</gene>
<dbReference type="CDD" id="cd16364">
    <property type="entry name" value="T3SC_I-like"/>
    <property type="match status" value="1"/>
</dbReference>
<dbReference type="EMBL" id="FKBS01000029">
    <property type="protein sequence ID" value="SAI56916.1"/>
    <property type="molecule type" value="Genomic_DNA"/>
</dbReference>
<accession>A0A157RG58</accession>
<evidence type="ECO:0000313" key="2">
    <source>
        <dbReference type="Proteomes" id="UP000077037"/>
    </source>
</evidence>
<dbReference type="Proteomes" id="UP000077037">
    <property type="component" value="Unassembled WGS sequence"/>
</dbReference>
<dbReference type="GO" id="GO:0030254">
    <property type="term" value="P:protein secretion by the type III secretion system"/>
    <property type="evidence" value="ECO:0007669"/>
    <property type="project" value="InterPro"/>
</dbReference>
<dbReference type="Pfam" id="PF05932">
    <property type="entry name" value="CesT"/>
    <property type="match status" value="1"/>
</dbReference>
<protein>
    <submittedName>
        <fullName evidence="1">Tir chaperone protein (CesT)</fullName>
    </submittedName>
</protein>
<organism evidence="1 2">
    <name type="scientific">Bordetella ansorpii</name>
    <dbReference type="NCBI Taxonomy" id="288768"/>
    <lineage>
        <taxon>Bacteria</taxon>
        <taxon>Pseudomonadati</taxon>
        <taxon>Pseudomonadota</taxon>
        <taxon>Betaproteobacteria</taxon>
        <taxon>Burkholderiales</taxon>
        <taxon>Alcaligenaceae</taxon>
        <taxon>Bordetella</taxon>
    </lineage>
</organism>
<dbReference type="InterPro" id="IPR010261">
    <property type="entry name" value="Tir_chaperone"/>
</dbReference>
<proteinExistence type="predicted"/>
<dbReference type="AlphaFoldDB" id="A0A157RG58"/>
<name>A0A157RG58_9BORD</name>
<reference evidence="1 2" key="1">
    <citation type="submission" date="2016-03" db="EMBL/GenBank/DDBJ databases">
        <authorList>
            <consortium name="Pathogen Informatics"/>
        </authorList>
    </citation>
    <scope>NUCLEOTIDE SEQUENCE [LARGE SCALE GENOMIC DNA]</scope>
    <source>
        <strain evidence="1 2">NCTC13364</strain>
    </source>
</reference>